<dbReference type="Proteomes" id="UP000614216">
    <property type="component" value="Unassembled WGS sequence"/>
</dbReference>
<organism evidence="2 3">
    <name type="scientific">Fulvivirga marina</name>
    <dbReference type="NCBI Taxonomy" id="2494733"/>
    <lineage>
        <taxon>Bacteria</taxon>
        <taxon>Pseudomonadati</taxon>
        <taxon>Bacteroidota</taxon>
        <taxon>Cytophagia</taxon>
        <taxon>Cytophagales</taxon>
        <taxon>Fulvivirgaceae</taxon>
        <taxon>Fulvivirga</taxon>
    </lineage>
</organism>
<protein>
    <submittedName>
        <fullName evidence="2">Uncharacterized protein</fullName>
    </submittedName>
</protein>
<accession>A0A937KDY1</accession>
<evidence type="ECO:0000313" key="3">
    <source>
        <dbReference type="Proteomes" id="UP000614216"/>
    </source>
</evidence>
<proteinExistence type="predicted"/>
<gene>
    <name evidence="2" type="ORF">JMN32_24940</name>
</gene>
<keyword evidence="3" id="KW-1185">Reference proteome</keyword>
<dbReference type="EMBL" id="JAEUGD010000067">
    <property type="protein sequence ID" value="MBL6449581.1"/>
    <property type="molecule type" value="Genomic_DNA"/>
</dbReference>
<evidence type="ECO:0000256" key="1">
    <source>
        <dbReference type="SAM" id="MobiDB-lite"/>
    </source>
</evidence>
<dbReference type="AlphaFoldDB" id="A0A937KDY1"/>
<comment type="caution">
    <text evidence="2">The sequence shown here is derived from an EMBL/GenBank/DDBJ whole genome shotgun (WGS) entry which is preliminary data.</text>
</comment>
<sequence length="318" mass="34725">MASLTNREDLHSDIVTQLAQAQSGEYPPPELPDNLKNWLAQLTLLYGVPVEYMVPDIRLLPTESIRFFYLDRNWLDRLVDGAMSVGVLSSAEAVFNLSFFKQIYDQVDEAQLKLRSSLRDVPPANSGETGGPITGFIFRSQVVADFPGIEINPTQEGKTLPILRMDTLSSNTLLCLFDGVPDKVEFIQPGEGLHFGLFPNDPPKKGSDFHLYLRGLGEGGYPAGVQIEDEHGVKLKGYGSFRSGDDQPAGVVNIKDSKDPKGLVDNITSTLPSSALKDGKLTSGGFAIQMTKTAQKQPYESGSNFPPCTPSSNNKKTE</sequence>
<name>A0A937KDY1_9BACT</name>
<reference evidence="2" key="1">
    <citation type="submission" date="2021-01" db="EMBL/GenBank/DDBJ databases">
        <title>Fulvivirga kasyanovii gen. nov., sp nov., a novel member of the phylum Bacteroidetes isolated from seawater in a mussel farm.</title>
        <authorList>
            <person name="Zhao L.-H."/>
            <person name="Wang Z.-J."/>
        </authorList>
    </citation>
    <scope>NUCLEOTIDE SEQUENCE</scope>
    <source>
        <strain evidence="2">29W222</strain>
    </source>
</reference>
<evidence type="ECO:0000313" key="2">
    <source>
        <dbReference type="EMBL" id="MBL6449581.1"/>
    </source>
</evidence>
<dbReference type="RefSeq" id="WP_202859129.1">
    <property type="nucleotide sequence ID" value="NZ_JAEUGD010000067.1"/>
</dbReference>
<feature type="region of interest" description="Disordered" evidence="1">
    <location>
        <begin position="292"/>
        <end position="318"/>
    </location>
</feature>